<dbReference type="GO" id="GO:0031071">
    <property type="term" value="F:cysteine desulfurase activity"/>
    <property type="evidence" value="ECO:0007669"/>
    <property type="project" value="UniProtKB-EC"/>
</dbReference>
<dbReference type="GO" id="GO:0046872">
    <property type="term" value="F:metal ion binding"/>
    <property type="evidence" value="ECO:0007669"/>
    <property type="project" value="UniProtKB-KW"/>
</dbReference>
<dbReference type="RefSeq" id="WP_093839447.1">
    <property type="nucleotide sequence ID" value="NZ_FOLM01000008.1"/>
</dbReference>
<evidence type="ECO:0000256" key="2">
    <source>
        <dbReference type="ARBA" id="ARBA00006490"/>
    </source>
</evidence>
<dbReference type="InterPro" id="IPR016454">
    <property type="entry name" value="Cysteine_dSase"/>
</dbReference>
<protein>
    <submittedName>
        <fullName evidence="10">Cysteine desulfurase</fullName>
    </submittedName>
</protein>
<comment type="similarity">
    <text evidence="2">Belongs to the class-V pyridoxal-phosphate-dependent aminotransferase family. NifS/IscS subfamily.</text>
</comment>
<evidence type="ECO:0000256" key="3">
    <source>
        <dbReference type="ARBA" id="ARBA00022679"/>
    </source>
</evidence>
<dbReference type="InterPro" id="IPR000192">
    <property type="entry name" value="Aminotrans_V_dom"/>
</dbReference>
<dbReference type="PIRSF" id="PIRSF005572">
    <property type="entry name" value="NifS"/>
    <property type="match status" value="1"/>
</dbReference>
<keyword evidence="4" id="KW-0479">Metal-binding</keyword>
<feature type="domain" description="Aminotransferase class V" evidence="9">
    <location>
        <begin position="3"/>
        <end position="375"/>
    </location>
</feature>
<evidence type="ECO:0000256" key="6">
    <source>
        <dbReference type="ARBA" id="ARBA00023004"/>
    </source>
</evidence>
<dbReference type="OrthoDB" id="9808002at2"/>
<evidence type="ECO:0000256" key="7">
    <source>
        <dbReference type="ARBA" id="ARBA00023014"/>
    </source>
</evidence>
<gene>
    <name evidence="10" type="ORF">SAMN05421773_10857</name>
</gene>
<dbReference type="PANTHER" id="PTHR11601:SF34">
    <property type="entry name" value="CYSTEINE DESULFURASE"/>
    <property type="match status" value="1"/>
</dbReference>
<keyword evidence="3" id="KW-0808">Transferase</keyword>
<evidence type="ECO:0000256" key="5">
    <source>
        <dbReference type="ARBA" id="ARBA00022898"/>
    </source>
</evidence>
<dbReference type="FunFam" id="3.40.640.10:FF:000084">
    <property type="entry name" value="IscS-like cysteine desulfurase"/>
    <property type="match status" value="1"/>
</dbReference>
<sequence>MPYFDHAATTPLLPEARDAMAAQLSLTGNASALHAAGRRARRTVEEGRERLAAALGARPSEVVFTSGGTEADNLAVKGLYWARRAADPRRTRVLASPVEHHAVLDAVQWLAGHEGARVDWLPVDGHGRVHPDGLREALAAGPHGPDDVALVTVMWANNEIGTVMPVAELAAVAAGHGIPLHADAVQAVGQLPVDFAASGAAALTVSGHKIGGPYGIGALLLGRSWSPEPVLHGGGQEREVRSGTLDVPAIAGFSVAAELAVAHREEFAWRIGGLRDELVAAVRAAVPDAVLGGDPDPAGRLPANAQFAFPGCEGDSLLLLLDAQDIACSTGSACTAGVAQPSHVLLAAGADPELARGSLRFSLGHTTTKDEVAALAAAIGPAVARARAAGLS</sequence>
<dbReference type="STRING" id="910347.SAMN05421773_10857"/>
<dbReference type="InterPro" id="IPR015422">
    <property type="entry name" value="PyrdxlP-dep_Trfase_small"/>
</dbReference>
<proteinExistence type="inferred from homology"/>
<reference evidence="10 11" key="1">
    <citation type="submission" date="2016-10" db="EMBL/GenBank/DDBJ databases">
        <authorList>
            <person name="de Groot N.N."/>
        </authorList>
    </citation>
    <scope>NUCLEOTIDE SEQUENCE [LARGE SCALE GENOMIC DNA]</scope>
    <source>
        <strain evidence="10 11">CGMCC 4.5739</strain>
    </source>
</reference>
<dbReference type="Gene3D" id="3.90.1150.10">
    <property type="entry name" value="Aspartate Aminotransferase, domain 1"/>
    <property type="match status" value="1"/>
</dbReference>
<keyword evidence="5" id="KW-0663">Pyridoxal phosphate</keyword>
<organism evidence="10 11">
    <name type="scientific">Streptomyces aidingensis</name>
    <dbReference type="NCBI Taxonomy" id="910347"/>
    <lineage>
        <taxon>Bacteria</taxon>
        <taxon>Bacillati</taxon>
        <taxon>Actinomycetota</taxon>
        <taxon>Actinomycetes</taxon>
        <taxon>Kitasatosporales</taxon>
        <taxon>Streptomycetaceae</taxon>
        <taxon>Streptomyces</taxon>
    </lineage>
</organism>
<dbReference type="Proteomes" id="UP000199207">
    <property type="component" value="Unassembled WGS sequence"/>
</dbReference>
<dbReference type="Gene3D" id="1.10.260.50">
    <property type="match status" value="1"/>
</dbReference>
<dbReference type="Pfam" id="PF00266">
    <property type="entry name" value="Aminotran_5"/>
    <property type="match status" value="1"/>
</dbReference>
<evidence type="ECO:0000256" key="4">
    <source>
        <dbReference type="ARBA" id="ARBA00022723"/>
    </source>
</evidence>
<evidence type="ECO:0000256" key="8">
    <source>
        <dbReference type="ARBA" id="ARBA00050776"/>
    </source>
</evidence>
<dbReference type="AlphaFoldDB" id="A0A1I1NKW6"/>
<keyword evidence="6" id="KW-0408">Iron</keyword>
<accession>A0A1I1NKW6</accession>
<dbReference type="Gene3D" id="3.40.640.10">
    <property type="entry name" value="Type I PLP-dependent aspartate aminotransferase-like (Major domain)"/>
    <property type="match status" value="1"/>
</dbReference>
<evidence type="ECO:0000313" key="11">
    <source>
        <dbReference type="Proteomes" id="UP000199207"/>
    </source>
</evidence>
<dbReference type="InterPro" id="IPR015421">
    <property type="entry name" value="PyrdxlP-dep_Trfase_major"/>
</dbReference>
<keyword evidence="11" id="KW-1185">Reference proteome</keyword>
<dbReference type="SUPFAM" id="SSF53383">
    <property type="entry name" value="PLP-dependent transferases"/>
    <property type="match status" value="1"/>
</dbReference>
<name>A0A1I1NKW6_9ACTN</name>
<evidence type="ECO:0000256" key="1">
    <source>
        <dbReference type="ARBA" id="ARBA00001933"/>
    </source>
</evidence>
<evidence type="ECO:0000259" key="9">
    <source>
        <dbReference type="Pfam" id="PF00266"/>
    </source>
</evidence>
<keyword evidence="7" id="KW-0411">Iron-sulfur</keyword>
<dbReference type="PANTHER" id="PTHR11601">
    <property type="entry name" value="CYSTEINE DESULFURYLASE FAMILY MEMBER"/>
    <property type="match status" value="1"/>
</dbReference>
<comment type="cofactor">
    <cofactor evidence="1">
        <name>pyridoxal 5'-phosphate</name>
        <dbReference type="ChEBI" id="CHEBI:597326"/>
    </cofactor>
</comment>
<dbReference type="InterPro" id="IPR015424">
    <property type="entry name" value="PyrdxlP-dep_Trfase"/>
</dbReference>
<comment type="catalytic activity">
    <reaction evidence="8">
        <text>(sulfur carrier)-H + L-cysteine = (sulfur carrier)-SH + L-alanine</text>
        <dbReference type="Rhea" id="RHEA:43892"/>
        <dbReference type="Rhea" id="RHEA-COMP:14737"/>
        <dbReference type="Rhea" id="RHEA-COMP:14739"/>
        <dbReference type="ChEBI" id="CHEBI:29917"/>
        <dbReference type="ChEBI" id="CHEBI:35235"/>
        <dbReference type="ChEBI" id="CHEBI:57972"/>
        <dbReference type="ChEBI" id="CHEBI:64428"/>
        <dbReference type="EC" id="2.8.1.7"/>
    </reaction>
</comment>
<evidence type="ECO:0000313" key="10">
    <source>
        <dbReference type="EMBL" id="SFC98334.1"/>
    </source>
</evidence>
<dbReference type="EMBL" id="FOLM01000008">
    <property type="protein sequence ID" value="SFC98334.1"/>
    <property type="molecule type" value="Genomic_DNA"/>
</dbReference>
<dbReference type="GO" id="GO:0051536">
    <property type="term" value="F:iron-sulfur cluster binding"/>
    <property type="evidence" value="ECO:0007669"/>
    <property type="project" value="UniProtKB-KW"/>
</dbReference>